<sequence>MKVRRTKIRRREVYSVCQTQRPSPAGDRRPSWAVNPVRVDLASRSVSNPKRKRGLFSLGSDTGALGPVMASSKILNHSKTDQGGWFPRVVGGGEGNGADLRRGWCSTNKGPHSNSPQDSPTSQTSSHTPAPS</sequence>
<dbReference type="AlphaFoldDB" id="A0A8D8WYE6"/>
<organism evidence="2">
    <name type="scientific">Cacopsylla melanoneura</name>
    <dbReference type="NCBI Taxonomy" id="428564"/>
    <lineage>
        <taxon>Eukaryota</taxon>
        <taxon>Metazoa</taxon>
        <taxon>Ecdysozoa</taxon>
        <taxon>Arthropoda</taxon>
        <taxon>Hexapoda</taxon>
        <taxon>Insecta</taxon>
        <taxon>Pterygota</taxon>
        <taxon>Neoptera</taxon>
        <taxon>Paraneoptera</taxon>
        <taxon>Hemiptera</taxon>
        <taxon>Sternorrhyncha</taxon>
        <taxon>Psylloidea</taxon>
        <taxon>Psyllidae</taxon>
        <taxon>Psyllinae</taxon>
        <taxon>Cacopsylla</taxon>
    </lineage>
</organism>
<feature type="region of interest" description="Disordered" evidence="1">
    <location>
        <begin position="1"/>
        <end position="31"/>
    </location>
</feature>
<proteinExistence type="predicted"/>
<dbReference type="EMBL" id="HBUF01235346">
    <property type="protein sequence ID" value="CAG6675001.1"/>
    <property type="molecule type" value="Transcribed_RNA"/>
</dbReference>
<feature type="region of interest" description="Disordered" evidence="1">
    <location>
        <begin position="76"/>
        <end position="132"/>
    </location>
</feature>
<evidence type="ECO:0000256" key="1">
    <source>
        <dbReference type="SAM" id="MobiDB-lite"/>
    </source>
</evidence>
<name>A0A8D8WYE6_9HEMI</name>
<accession>A0A8D8WYE6</accession>
<reference evidence="2" key="1">
    <citation type="submission" date="2021-05" db="EMBL/GenBank/DDBJ databases">
        <authorList>
            <person name="Alioto T."/>
            <person name="Alioto T."/>
            <person name="Gomez Garrido J."/>
        </authorList>
    </citation>
    <scope>NUCLEOTIDE SEQUENCE</scope>
</reference>
<protein>
    <submittedName>
        <fullName evidence="2">Uncharacterized protein</fullName>
    </submittedName>
</protein>
<dbReference type="EMBL" id="HBUF01235347">
    <property type="protein sequence ID" value="CAG6675004.1"/>
    <property type="molecule type" value="Transcribed_RNA"/>
</dbReference>
<feature type="compositionally biased region" description="Basic residues" evidence="1">
    <location>
        <begin position="1"/>
        <end position="10"/>
    </location>
</feature>
<evidence type="ECO:0000313" key="2">
    <source>
        <dbReference type="EMBL" id="CAG6675004.1"/>
    </source>
</evidence>
<feature type="compositionally biased region" description="Low complexity" evidence="1">
    <location>
        <begin position="113"/>
        <end position="132"/>
    </location>
</feature>